<organism evidence="2">
    <name type="scientific">Eucalyptus grandis</name>
    <name type="common">Flooded gum</name>
    <dbReference type="NCBI Taxonomy" id="71139"/>
    <lineage>
        <taxon>Eukaryota</taxon>
        <taxon>Viridiplantae</taxon>
        <taxon>Streptophyta</taxon>
        <taxon>Embryophyta</taxon>
        <taxon>Tracheophyta</taxon>
        <taxon>Spermatophyta</taxon>
        <taxon>Magnoliopsida</taxon>
        <taxon>eudicotyledons</taxon>
        <taxon>Gunneridae</taxon>
        <taxon>Pentapetalae</taxon>
        <taxon>rosids</taxon>
        <taxon>malvids</taxon>
        <taxon>Myrtales</taxon>
        <taxon>Myrtaceae</taxon>
        <taxon>Myrtoideae</taxon>
        <taxon>Eucalypteae</taxon>
        <taxon>Eucalyptus</taxon>
    </lineage>
</organism>
<feature type="compositionally biased region" description="Low complexity" evidence="1">
    <location>
        <begin position="33"/>
        <end position="44"/>
    </location>
</feature>
<sequence length="223" mass="24655">MNLLRIHHDRTSFLLHRAAPRRPSPPFPRPSRLRSSPASVSVSSPLSAACCGFRARGVSERAPPACGDGRGESFGGVAVGMEEEEEDLSVDGVVYRNTLRLVECSMFAALSGLVYFLSNSLSIEVKLLWLFLRIANSDLLDEMGHCSWEENHGCHSCAVTCPLWSSESINLSAYAWDTWFHNRFFMEVGSQLGCFNLHLHTCSGAVCHGLCFDILILNKGKYT</sequence>
<name>A0A059BGL9_EUCGR</name>
<dbReference type="eggNOG" id="ENOG502QQ38">
    <property type="taxonomic scope" value="Eukaryota"/>
</dbReference>
<reference evidence="2" key="1">
    <citation type="submission" date="2013-07" db="EMBL/GenBank/DDBJ databases">
        <title>The genome of Eucalyptus grandis.</title>
        <authorList>
            <person name="Schmutz J."/>
            <person name="Hayes R."/>
            <person name="Myburg A."/>
            <person name="Tuskan G."/>
            <person name="Grattapaglia D."/>
            <person name="Rokhsar D.S."/>
        </authorList>
    </citation>
    <scope>NUCLEOTIDE SEQUENCE</scope>
    <source>
        <tissue evidence="2">Leaf extractions</tissue>
    </source>
</reference>
<evidence type="ECO:0000256" key="1">
    <source>
        <dbReference type="SAM" id="MobiDB-lite"/>
    </source>
</evidence>
<dbReference type="STRING" id="71139.A0A059BGL9"/>
<evidence type="ECO:0000313" key="2">
    <source>
        <dbReference type="EMBL" id="KCW64820.1"/>
    </source>
</evidence>
<dbReference type="PANTHER" id="PTHR37185">
    <property type="entry name" value="MEMBRANE PROTEIN"/>
    <property type="match status" value="1"/>
</dbReference>
<proteinExistence type="predicted"/>
<protein>
    <submittedName>
        <fullName evidence="2">Uncharacterized protein</fullName>
    </submittedName>
</protein>
<dbReference type="AlphaFoldDB" id="A0A059BGL9"/>
<dbReference type="InParanoid" id="A0A059BGL9"/>
<dbReference type="Gramene" id="KCW64820">
    <property type="protein sequence ID" value="KCW64820"/>
    <property type="gene ID" value="EUGRSUZ_G02394"/>
</dbReference>
<gene>
    <name evidence="2" type="ORF">EUGRSUZ_G02394</name>
</gene>
<accession>A0A059BGL9</accession>
<dbReference type="EMBL" id="KK198759">
    <property type="protein sequence ID" value="KCW64820.1"/>
    <property type="molecule type" value="Genomic_DNA"/>
</dbReference>
<dbReference type="PANTHER" id="PTHR37185:SF3">
    <property type="entry name" value="MEMBRANE PROTEIN"/>
    <property type="match status" value="1"/>
</dbReference>
<feature type="region of interest" description="Disordered" evidence="1">
    <location>
        <begin position="15"/>
        <end position="44"/>
    </location>
</feature>